<name>A0A7J9A1V1_9ROSI</name>
<gene>
    <name evidence="1" type="ORF">Golax_005337</name>
</gene>
<evidence type="ECO:0000313" key="1">
    <source>
        <dbReference type="EMBL" id="MBA0717529.1"/>
    </source>
</evidence>
<dbReference type="Proteomes" id="UP000593574">
    <property type="component" value="Unassembled WGS sequence"/>
</dbReference>
<sequence length="29" mass="3444">MVCKSDWQIPLFLDLCIFLFFSSGYCCTY</sequence>
<reference evidence="1 2" key="1">
    <citation type="journal article" date="2019" name="Genome Biol. Evol.">
        <title>Insights into the evolution of the New World diploid cottons (Gossypium, subgenus Houzingenia) based on genome sequencing.</title>
        <authorList>
            <person name="Grover C.E."/>
            <person name="Arick M.A. 2nd"/>
            <person name="Thrash A."/>
            <person name="Conover J.L."/>
            <person name="Sanders W.S."/>
            <person name="Peterson D.G."/>
            <person name="Frelichowski J.E."/>
            <person name="Scheffler J.A."/>
            <person name="Scheffler B.E."/>
            <person name="Wendel J.F."/>
        </authorList>
    </citation>
    <scope>NUCLEOTIDE SEQUENCE [LARGE SCALE GENOMIC DNA]</scope>
    <source>
        <strain evidence="1">4</strain>
        <tissue evidence="1">Leaf</tissue>
    </source>
</reference>
<proteinExistence type="predicted"/>
<accession>A0A7J9A1V1</accession>
<dbReference type="AlphaFoldDB" id="A0A7J9A1V1"/>
<protein>
    <submittedName>
        <fullName evidence="1">Uncharacterized protein</fullName>
    </submittedName>
</protein>
<comment type="caution">
    <text evidence="1">The sequence shown here is derived from an EMBL/GenBank/DDBJ whole genome shotgun (WGS) entry which is preliminary data.</text>
</comment>
<organism evidence="1 2">
    <name type="scientific">Gossypium laxum</name>
    <dbReference type="NCBI Taxonomy" id="34288"/>
    <lineage>
        <taxon>Eukaryota</taxon>
        <taxon>Viridiplantae</taxon>
        <taxon>Streptophyta</taxon>
        <taxon>Embryophyta</taxon>
        <taxon>Tracheophyta</taxon>
        <taxon>Spermatophyta</taxon>
        <taxon>Magnoliopsida</taxon>
        <taxon>eudicotyledons</taxon>
        <taxon>Gunneridae</taxon>
        <taxon>Pentapetalae</taxon>
        <taxon>rosids</taxon>
        <taxon>malvids</taxon>
        <taxon>Malvales</taxon>
        <taxon>Malvaceae</taxon>
        <taxon>Malvoideae</taxon>
        <taxon>Gossypium</taxon>
    </lineage>
</organism>
<dbReference type="EMBL" id="JABEZV010000008">
    <property type="protein sequence ID" value="MBA0717529.1"/>
    <property type="molecule type" value="Genomic_DNA"/>
</dbReference>
<evidence type="ECO:0000313" key="2">
    <source>
        <dbReference type="Proteomes" id="UP000593574"/>
    </source>
</evidence>
<keyword evidence="2" id="KW-1185">Reference proteome</keyword>